<evidence type="ECO:0000256" key="10">
    <source>
        <dbReference type="ARBA" id="ARBA00023136"/>
    </source>
</evidence>
<feature type="compositionally biased region" description="Basic and acidic residues" evidence="14">
    <location>
        <begin position="1857"/>
        <end position="1888"/>
    </location>
</feature>
<proteinExistence type="predicted"/>
<feature type="domain" description="Ion transport" evidence="16">
    <location>
        <begin position="2"/>
        <end position="197"/>
    </location>
</feature>
<feature type="coiled-coil region" evidence="13">
    <location>
        <begin position="554"/>
        <end position="602"/>
    </location>
</feature>
<feature type="transmembrane region" description="Helical" evidence="15">
    <location>
        <begin position="388"/>
        <end position="409"/>
    </location>
</feature>
<dbReference type="Gene3D" id="1.20.120.350">
    <property type="entry name" value="Voltage-gated potassium channels. Chain C"/>
    <property type="match status" value="1"/>
</dbReference>
<evidence type="ECO:0000256" key="11">
    <source>
        <dbReference type="ARBA" id="ARBA00023180"/>
    </source>
</evidence>
<feature type="transmembrane region" description="Helical" evidence="15">
    <location>
        <begin position="16"/>
        <end position="35"/>
    </location>
</feature>
<evidence type="ECO:0000313" key="17">
    <source>
        <dbReference type="EMBL" id="CAK0848370.1"/>
    </source>
</evidence>
<feature type="domain" description="Ion transport" evidence="16">
    <location>
        <begin position="263"/>
        <end position="460"/>
    </location>
</feature>
<evidence type="ECO:0000256" key="13">
    <source>
        <dbReference type="SAM" id="Coils"/>
    </source>
</evidence>
<evidence type="ECO:0000256" key="3">
    <source>
        <dbReference type="ARBA" id="ARBA00022568"/>
    </source>
</evidence>
<keyword evidence="2" id="KW-0813">Transport</keyword>
<dbReference type="SUPFAM" id="SSF53098">
    <property type="entry name" value="Ribonuclease H-like"/>
    <property type="match status" value="1"/>
</dbReference>
<keyword evidence="4" id="KW-0107">Calcium channel</keyword>
<dbReference type="SUPFAM" id="SSF81324">
    <property type="entry name" value="Voltage-gated potassium channels"/>
    <property type="match status" value="1"/>
</dbReference>
<evidence type="ECO:0000256" key="15">
    <source>
        <dbReference type="SAM" id="Phobius"/>
    </source>
</evidence>
<comment type="caution">
    <text evidence="17">The sequence shown here is derived from an EMBL/GenBank/DDBJ whole genome shotgun (WGS) entry which is preliminary data.</text>
</comment>
<evidence type="ECO:0000313" key="18">
    <source>
        <dbReference type="Proteomes" id="UP001189429"/>
    </source>
</evidence>
<evidence type="ECO:0000256" key="1">
    <source>
        <dbReference type="ARBA" id="ARBA00004141"/>
    </source>
</evidence>
<feature type="region of interest" description="Disordered" evidence="14">
    <location>
        <begin position="1852"/>
        <end position="1916"/>
    </location>
</feature>
<feature type="coiled-coil region" evidence="13">
    <location>
        <begin position="645"/>
        <end position="672"/>
    </location>
</feature>
<keyword evidence="3" id="KW-0109">Calcium transport</keyword>
<feature type="transmembrane region" description="Helical" evidence="15">
    <location>
        <begin position="323"/>
        <end position="344"/>
    </location>
</feature>
<protein>
    <recommendedName>
        <fullName evidence="16">Ion transport domain-containing protein</fullName>
    </recommendedName>
</protein>
<dbReference type="Pfam" id="PF00520">
    <property type="entry name" value="Ion_trans"/>
    <property type="match status" value="3"/>
</dbReference>
<keyword evidence="10 15" id="KW-0472">Membrane</keyword>
<feature type="region of interest" description="Disordered" evidence="14">
    <location>
        <begin position="1289"/>
        <end position="1357"/>
    </location>
</feature>
<keyword evidence="18" id="KW-1185">Reference proteome</keyword>
<keyword evidence="11" id="KW-0325">Glycoprotein</keyword>
<dbReference type="Gene3D" id="1.10.287.70">
    <property type="match status" value="2"/>
</dbReference>
<keyword evidence="9" id="KW-0406">Ion transport</keyword>
<feature type="transmembrane region" description="Helical" evidence="15">
    <location>
        <begin position="263"/>
        <end position="282"/>
    </location>
</feature>
<keyword evidence="13" id="KW-0175">Coiled coil</keyword>
<evidence type="ECO:0000256" key="9">
    <source>
        <dbReference type="ARBA" id="ARBA00023065"/>
    </source>
</evidence>
<evidence type="ECO:0000259" key="16">
    <source>
        <dbReference type="Pfam" id="PF00520"/>
    </source>
</evidence>
<feature type="transmembrane region" description="Helical" evidence="15">
    <location>
        <begin position="294"/>
        <end position="317"/>
    </location>
</feature>
<evidence type="ECO:0000256" key="6">
    <source>
        <dbReference type="ARBA" id="ARBA00022837"/>
    </source>
</evidence>
<evidence type="ECO:0000256" key="4">
    <source>
        <dbReference type="ARBA" id="ARBA00022673"/>
    </source>
</evidence>
<feature type="transmembrane region" description="Helical" evidence="15">
    <location>
        <begin position="164"/>
        <end position="190"/>
    </location>
</feature>
<keyword evidence="12" id="KW-0407">Ion channel</keyword>
<feature type="transmembrane region" description="Helical" evidence="15">
    <location>
        <begin position="1779"/>
        <end position="1801"/>
    </location>
</feature>
<evidence type="ECO:0000256" key="2">
    <source>
        <dbReference type="ARBA" id="ARBA00022448"/>
    </source>
</evidence>
<dbReference type="PANTHER" id="PTHR45628">
    <property type="entry name" value="VOLTAGE-DEPENDENT CALCIUM CHANNEL TYPE A SUBUNIT ALPHA-1"/>
    <property type="match status" value="1"/>
</dbReference>
<keyword evidence="7" id="KW-0851">Voltage-gated channel</keyword>
<feature type="domain" description="Ion transport" evidence="16">
    <location>
        <begin position="1749"/>
        <end position="1814"/>
    </location>
</feature>
<evidence type="ECO:0000256" key="8">
    <source>
        <dbReference type="ARBA" id="ARBA00022989"/>
    </source>
</evidence>
<sequence length="1944" mass="214874">MLVNTVLSSIPRLGDVAVMMAFLFVIIAITGLVLMDGIFYRTCRADPNPTLLNIAGNECWHWEFTDDARLCGGSYDCSGTQPGGYCFGHLEDNNPKFVPKFDGGSDMRGHPWCEGSEPMKHPGKPETDFIHFDNVGAALLIVFQSMTVEGWTVIMYDVQDAFNLWFGTGYFVMLVFVTWAFLLNIALAVVDEARQDFQDHDNKLHADKQNDDAEELADAVLRGPEEMAAGGSAENLIADHDGPGLWVDNIVVYFFNVVATSEIFMNFIMFIIIANVVTMMIDGKYPPDLHLKDFLSWSETIFLVIFCAEMVIMLGGYGPKSYWLNPVTAFDGVIVIASVISKILGGGGPFTALRVLRLFRVLNKLAYLWPQFKVLMKAIIHTGVSLNYWLVLFALMLYIFTLMSQYFFARSFYFVDDVFSQVVPSVDTEEGALECPMPFDKWECVPRAHFETPVWAFVTVPGRPVHLRPDRDGPLEFLAIVVILVAGPLLHSEWAQAQRGPGAVGGKLTPERRDAMLAMSAEHFEACSIWLSPGQKAHLLGLRAVQTGDPLALSRHAKQQHDTLKDQVAKAKNAWEKSQEVLAKQLQKTAELKAKYVELEAKELEAARAAASAFTELGRASRPQPADHAAYLVEQLRELGVEAGVVDSIKQVAEARQKAKKDEEEAAAAKARDHDLDMDAAIGNLKQGDWLDKLVSSAGESGITRSQLEAALDELAVCFLEALDRFRVFDYVVMDYFATVASDTAERLHKQATQLKIVNWDRWVKTHSVGTGCGYDQVPPRSFLHLPDIALELLCGLIGMIEEQELDVLRSQAAAALDAKTSGKSRTLALALAPQVNYDPIWRATLEPIKAFSSVLWASRVPCHVLEHGLGAAKLALSGKDQMWPQVRGPFGALYATLTRVGIVVVEPLVWKLPDGLELKLTDICPRVLLHCCAHAVRHWVNLQISEHLQMPEFRTGFWDGPLKYLLSAKGDLTWQQRGYLRSAIIGAQWPQDRQFQQGWIDSPNCLACQEAPGTLVHRHAVCKSMLEAIGEPLPDAIRLMLPHADQNDLVRLMLERVLVPLPKAPQAVLQMPLEPCVKWYGDAHQLTGDLYLDGSLFIDYPHRGIAAWAVVALAADSDTAVCTITGLLPFPLQDIDGAELYALLAALRFAVPPVVMHTDSDFVWKGVHMLRQTPPPWACAEQRGDETNEVTAGSGKGKTHISWRPGNRWTRAKSAGEGVASASIQSLQKLVDLATQKGTAAKTADRKLAQTTETLANRKDQTARNIGDLANQDLEQVCNLASNAKKIRDQASDSDNERTHLHGSPQPGGRRAGCQQDKYDMAHRSARSPLTKTCNSDNEHTVTSDSPQPGGRRAGCQQDRYDMANRLALRPPKETYNSDNEHPVTIGSPQPASRKAGCHKDKNGNNNEHTVKKGSPQPEGRVVRQRQQTRWNALLHGRRGKATDRPGAPFATKKIEYGAHQLVCDRWPELSIHSDGVAQGQARFSLPDSAVIGRDARLLKLGASTLRRPTTCGADLRQEQLCLLVLVKLQLPRQNRDNASSLKTSKTEIGFEADRKRCSVWANFENTPEAAFSPSLRNSALKNSLPGSVKLEAAKASLHQQPCTIGALIGLNSVRERWSITRLPQIATDQGSHRSHRSRQAPPGSAHGRAQQRCSCGVGQEAVHVTPDGVQRVRRARRIVSSISLRLLAVPMIIQSGADAISEPPAASRSLGLAAGAAPSPGIVECRKVEEMSRGESWQGEPLGQPRSCWKCCSKVFQVMTGENWNWIMYAGMRAKGWGYALYFVFMILFGQTLILSLFLTMLMSKFDEVQDELEEEEKIKIQERKANKLAQRRKLMKKLTASKVDNKGLSTGLSGDDKVGGRSEEGLDIVESRTSEVEQDLSKADKTSLGPAEIKSQEDEDDLPGSRMSRNSSQLFQTPLQVAWAATANPILSRCSRRPRRW</sequence>
<reference evidence="17" key="1">
    <citation type="submission" date="2023-10" db="EMBL/GenBank/DDBJ databases">
        <authorList>
            <person name="Chen Y."/>
            <person name="Shah S."/>
            <person name="Dougan E. K."/>
            <person name="Thang M."/>
            <person name="Chan C."/>
        </authorList>
    </citation>
    <scope>NUCLEOTIDE SEQUENCE [LARGE SCALE GENOMIC DNA]</scope>
</reference>
<evidence type="ECO:0000256" key="7">
    <source>
        <dbReference type="ARBA" id="ARBA00022882"/>
    </source>
</evidence>
<feature type="coiled-coil region" evidence="13">
    <location>
        <begin position="1801"/>
        <end position="1834"/>
    </location>
</feature>
<feature type="region of interest" description="Disordered" evidence="14">
    <location>
        <begin position="1626"/>
        <end position="1652"/>
    </location>
</feature>
<gene>
    <name evidence="17" type="ORF">PCOR1329_LOCUS41318</name>
</gene>
<name>A0ABN9TQL6_9DINO</name>
<organism evidence="17 18">
    <name type="scientific">Prorocentrum cordatum</name>
    <dbReference type="NCBI Taxonomy" id="2364126"/>
    <lineage>
        <taxon>Eukaryota</taxon>
        <taxon>Sar</taxon>
        <taxon>Alveolata</taxon>
        <taxon>Dinophyceae</taxon>
        <taxon>Prorocentrales</taxon>
        <taxon>Prorocentraceae</taxon>
        <taxon>Prorocentrum</taxon>
    </lineage>
</organism>
<feature type="region of interest" description="Disordered" evidence="14">
    <location>
        <begin position="1373"/>
        <end position="1426"/>
    </location>
</feature>
<comment type="subcellular location">
    <subcellularLocation>
        <location evidence="1">Membrane</location>
        <topology evidence="1">Multi-pass membrane protein</topology>
    </subcellularLocation>
</comment>
<evidence type="ECO:0000256" key="5">
    <source>
        <dbReference type="ARBA" id="ARBA00022692"/>
    </source>
</evidence>
<evidence type="ECO:0000256" key="14">
    <source>
        <dbReference type="SAM" id="MobiDB-lite"/>
    </source>
</evidence>
<dbReference type="InterPro" id="IPR012337">
    <property type="entry name" value="RNaseH-like_sf"/>
</dbReference>
<dbReference type="EMBL" id="CAUYUJ010014972">
    <property type="protein sequence ID" value="CAK0848370.1"/>
    <property type="molecule type" value="Genomic_DNA"/>
</dbReference>
<dbReference type="InterPro" id="IPR005821">
    <property type="entry name" value="Ion_trans_dom"/>
</dbReference>
<accession>A0ABN9TQL6</accession>
<feature type="compositionally biased region" description="Basic and acidic residues" evidence="14">
    <location>
        <begin position="1289"/>
        <end position="1301"/>
    </location>
</feature>
<evidence type="ECO:0000256" key="12">
    <source>
        <dbReference type="ARBA" id="ARBA00023303"/>
    </source>
</evidence>
<dbReference type="PANTHER" id="PTHR45628:SF7">
    <property type="entry name" value="VOLTAGE-DEPENDENT CALCIUM CHANNEL TYPE A SUBUNIT ALPHA-1"/>
    <property type="match status" value="1"/>
</dbReference>
<dbReference type="InterPro" id="IPR050599">
    <property type="entry name" value="VDCC_alpha-1_subunit"/>
</dbReference>
<keyword evidence="8 15" id="KW-1133">Transmembrane helix</keyword>
<keyword evidence="6" id="KW-0106">Calcium</keyword>
<dbReference type="Proteomes" id="UP001189429">
    <property type="component" value="Unassembled WGS sequence"/>
</dbReference>
<dbReference type="InterPro" id="IPR027359">
    <property type="entry name" value="Volt_channel_dom_sf"/>
</dbReference>
<keyword evidence="5 15" id="KW-0812">Transmembrane</keyword>